<accession>A0ABW5CBZ9</accession>
<name>A0ABW5CBZ9_9PROT</name>
<protein>
    <submittedName>
        <fullName evidence="2">Phosphate/phosphite/phosphonate ABC transporter substrate-binding protein</fullName>
    </submittedName>
</protein>
<comment type="caution">
    <text evidence="2">The sequence shown here is derived from an EMBL/GenBank/DDBJ whole genome shotgun (WGS) entry which is preliminary data.</text>
</comment>
<evidence type="ECO:0000256" key="1">
    <source>
        <dbReference type="SAM" id="SignalP"/>
    </source>
</evidence>
<evidence type="ECO:0000313" key="3">
    <source>
        <dbReference type="Proteomes" id="UP001597296"/>
    </source>
</evidence>
<dbReference type="PANTHER" id="PTHR30024">
    <property type="entry name" value="ALIPHATIC SULFONATES-BINDING PROTEIN-RELATED"/>
    <property type="match status" value="1"/>
</dbReference>
<keyword evidence="3" id="KW-1185">Reference proteome</keyword>
<dbReference type="SUPFAM" id="SSF53850">
    <property type="entry name" value="Periplasmic binding protein-like II"/>
    <property type="match status" value="1"/>
</dbReference>
<dbReference type="EMBL" id="JBHUIY010000010">
    <property type="protein sequence ID" value="MFD2233533.1"/>
    <property type="molecule type" value="Genomic_DNA"/>
</dbReference>
<dbReference type="Pfam" id="PF12974">
    <property type="entry name" value="Phosphonate-bd"/>
    <property type="match status" value="1"/>
</dbReference>
<dbReference type="PANTHER" id="PTHR30024:SF17">
    <property type="entry name" value="SOLUTE-BINDING PROTEIN FAMILY 3_N-TERMINAL DOMAIN-CONTAINING PROTEIN"/>
    <property type="match status" value="1"/>
</dbReference>
<gene>
    <name evidence="2" type="ORF">ACFSNB_06920</name>
</gene>
<feature type="chain" id="PRO_5045419297" evidence="1">
    <location>
        <begin position="26"/>
        <end position="279"/>
    </location>
</feature>
<dbReference type="Proteomes" id="UP001597296">
    <property type="component" value="Unassembled WGS sequence"/>
</dbReference>
<keyword evidence="1" id="KW-0732">Signal</keyword>
<sequence length="279" mass="30303">MRRREAITGLLGLALAVLTAGPARAEDQPLRIGVVPHTSARFVLELYQPLREHLEQALGRPVEVITAPDFTTFVRRALAQEYDLAITTGHQAQLLRVDAGYLPIRTYAAEFRAVVVVPRDSAASGPEALDGSRVIGLSPTSLVTQWGLHWLNAHHVAADVRYVSAADSVAQLVLAGDAAAGLLSTANFLSLNPDVQARLRFLVRSEPMLGRVYLLNRRLAGQRPAIDAALDTFAASPAGQRYFETTALGGYRAVRPEELSALEPFAREVRAILESQRTP</sequence>
<reference evidence="3" key="1">
    <citation type="journal article" date="2019" name="Int. J. Syst. Evol. Microbiol.">
        <title>The Global Catalogue of Microorganisms (GCM) 10K type strain sequencing project: providing services to taxonomists for standard genome sequencing and annotation.</title>
        <authorList>
            <consortium name="The Broad Institute Genomics Platform"/>
            <consortium name="The Broad Institute Genome Sequencing Center for Infectious Disease"/>
            <person name="Wu L."/>
            <person name="Ma J."/>
        </authorList>
    </citation>
    <scope>NUCLEOTIDE SEQUENCE [LARGE SCALE GENOMIC DNA]</scope>
    <source>
        <strain evidence="3">KCTC 15012</strain>
    </source>
</reference>
<dbReference type="RefSeq" id="WP_377315309.1">
    <property type="nucleotide sequence ID" value="NZ_JBHUIY010000010.1"/>
</dbReference>
<proteinExistence type="predicted"/>
<dbReference type="Gene3D" id="3.40.190.10">
    <property type="entry name" value="Periplasmic binding protein-like II"/>
    <property type="match status" value="2"/>
</dbReference>
<evidence type="ECO:0000313" key="2">
    <source>
        <dbReference type="EMBL" id="MFD2233533.1"/>
    </source>
</evidence>
<organism evidence="2 3">
    <name type="scientific">Phaeospirillum tilakii</name>
    <dbReference type="NCBI Taxonomy" id="741673"/>
    <lineage>
        <taxon>Bacteria</taxon>
        <taxon>Pseudomonadati</taxon>
        <taxon>Pseudomonadota</taxon>
        <taxon>Alphaproteobacteria</taxon>
        <taxon>Rhodospirillales</taxon>
        <taxon>Rhodospirillaceae</taxon>
        <taxon>Phaeospirillum</taxon>
    </lineage>
</organism>
<feature type="signal peptide" evidence="1">
    <location>
        <begin position="1"/>
        <end position="25"/>
    </location>
</feature>